<dbReference type="SUPFAM" id="SSF51735">
    <property type="entry name" value="NAD(P)-binding Rossmann-fold domains"/>
    <property type="match status" value="1"/>
</dbReference>
<feature type="domain" description="NAD-dependent epimerase/dehydratase" evidence="1">
    <location>
        <begin position="4"/>
        <end position="208"/>
    </location>
</feature>
<dbReference type="InterPro" id="IPR036291">
    <property type="entry name" value="NAD(P)-bd_dom_sf"/>
</dbReference>
<dbReference type="EMBL" id="FPAA01000014">
    <property type="protein sequence ID" value="SFS97294.1"/>
    <property type="molecule type" value="Genomic_DNA"/>
</dbReference>
<gene>
    <name evidence="2" type="ORF">SAMN05444972_11422</name>
</gene>
<dbReference type="RefSeq" id="WP_091839011.1">
    <property type="nucleotide sequence ID" value="NZ_FPAA01000014.1"/>
</dbReference>
<reference evidence="3" key="1">
    <citation type="submission" date="2016-10" db="EMBL/GenBank/DDBJ databases">
        <authorList>
            <person name="Varghese N."/>
            <person name="Submissions S."/>
        </authorList>
    </citation>
    <scope>NUCLEOTIDE SEQUENCE [LARGE SCALE GENOMIC DNA]</scope>
    <source>
        <strain evidence="3">DSM 45789</strain>
    </source>
</reference>
<proteinExistence type="predicted"/>
<dbReference type="PANTHER" id="PTHR43245:SF13">
    <property type="entry name" value="UDP-D-APIOSE_UDP-D-XYLOSE SYNTHASE 2"/>
    <property type="match status" value="1"/>
</dbReference>
<accession>A0A1I6U787</accession>
<dbReference type="AlphaFoldDB" id="A0A1I6U787"/>
<dbReference type="InterPro" id="IPR001509">
    <property type="entry name" value="Epimerase_deHydtase"/>
</dbReference>
<evidence type="ECO:0000259" key="1">
    <source>
        <dbReference type="Pfam" id="PF01370"/>
    </source>
</evidence>
<dbReference type="Proteomes" id="UP000198660">
    <property type="component" value="Unassembled WGS sequence"/>
</dbReference>
<dbReference type="Gene3D" id="3.40.50.720">
    <property type="entry name" value="NAD(P)-binding Rossmann-like Domain"/>
    <property type="match status" value="1"/>
</dbReference>
<dbReference type="Pfam" id="PF01370">
    <property type="entry name" value="Epimerase"/>
    <property type="match status" value="1"/>
</dbReference>
<dbReference type="InterPro" id="IPR050177">
    <property type="entry name" value="Lipid_A_modif_metabolic_enz"/>
</dbReference>
<sequence length="347" mass="39128">MKLLIIGGTQFVGRHLAKAALSRHWEVTLFNRGKTQPGLFKECEEIHGDRTEGLSALAHRHWDAVIDPSGYLPHVIRNNVRTLSQLTDHYTFISSISAYASFAHGQNTEISPVAPLPAGESTDTLTPGNYGPLKGLCEQVAEEEMPQRVFTIRPGLIVGPYDPSDRFTYWCRRIVKGGEILAPGRPDLPLQLIDARDLAEWTLDSVQNNLTGIYNAVGPRTPLTLGQFLNEARHVLNPSARFIWAEDQFLSDHDVQPWIEMPLYIPESGSWIDQHGPMQGFLKTSITKAIQAGLTFRPLSETLRDTWQWEKNRTTPLPQRTIASGKKGLEEIRERELLQLLRQRNLT</sequence>
<dbReference type="PANTHER" id="PTHR43245">
    <property type="entry name" value="BIFUNCTIONAL POLYMYXIN RESISTANCE PROTEIN ARNA"/>
    <property type="match status" value="1"/>
</dbReference>
<name>A0A1I6U787_9BACL</name>
<organism evidence="2 3">
    <name type="scientific">Marininema halotolerans</name>
    <dbReference type="NCBI Taxonomy" id="1155944"/>
    <lineage>
        <taxon>Bacteria</taxon>
        <taxon>Bacillati</taxon>
        <taxon>Bacillota</taxon>
        <taxon>Bacilli</taxon>
        <taxon>Bacillales</taxon>
        <taxon>Thermoactinomycetaceae</taxon>
        <taxon>Marininema</taxon>
    </lineage>
</organism>
<evidence type="ECO:0000313" key="2">
    <source>
        <dbReference type="EMBL" id="SFS97294.1"/>
    </source>
</evidence>
<evidence type="ECO:0000313" key="3">
    <source>
        <dbReference type="Proteomes" id="UP000198660"/>
    </source>
</evidence>
<protein>
    <submittedName>
        <fullName evidence="2">2'-hydroxyisoflavone reductase</fullName>
    </submittedName>
</protein>
<keyword evidence="3" id="KW-1185">Reference proteome</keyword>